<evidence type="ECO:0000313" key="1">
    <source>
        <dbReference type="Proteomes" id="UP001515500"/>
    </source>
</evidence>
<proteinExistence type="predicted"/>
<name>A0AB40CQ67_DIOCR</name>
<keyword evidence="1" id="KW-1185">Reference proteome</keyword>
<dbReference type="PANTHER" id="PTHR33067:SF35">
    <property type="entry name" value="ASPARTIC PEPTIDASE DDI1-TYPE DOMAIN-CONTAINING PROTEIN"/>
    <property type="match status" value="1"/>
</dbReference>
<accession>A0AB40CQ67</accession>
<evidence type="ECO:0000313" key="2">
    <source>
        <dbReference type="RefSeq" id="XP_039141208.1"/>
    </source>
</evidence>
<organism evidence="1 2">
    <name type="scientific">Dioscorea cayennensis subsp. rotundata</name>
    <name type="common">White Guinea yam</name>
    <name type="synonym">Dioscorea rotundata</name>
    <dbReference type="NCBI Taxonomy" id="55577"/>
    <lineage>
        <taxon>Eukaryota</taxon>
        <taxon>Viridiplantae</taxon>
        <taxon>Streptophyta</taxon>
        <taxon>Embryophyta</taxon>
        <taxon>Tracheophyta</taxon>
        <taxon>Spermatophyta</taxon>
        <taxon>Magnoliopsida</taxon>
        <taxon>Liliopsida</taxon>
        <taxon>Dioscoreales</taxon>
        <taxon>Dioscoreaceae</taxon>
        <taxon>Dioscorea</taxon>
    </lineage>
</organism>
<dbReference type="InterPro" id="IPR021109">
    <property type="entry name" value="Peptidase_aspartic_dom_sf"/>
</dbReference>
<gene>
    <name evidence="2" type="primary">LOC120278482</name>
</gene>
<dbReference type="Proteomes" id="UP001515500">
    <property type="component" value="Chromosome 16"/>
</dbReference>
<reference evidence="2" key="1">
    <citation type="submission" date="2025-08" db="UniProtKB">
        <authorList>
            <consortium name="RefSeq"/>
        </authorList>
    </citation>
    <scope>IDENTIFICATION</scope>
</reference>
<dbReference type="Gene3D" id="2.40.70.10">
    <property type="entry name" value="Acid Proteases"/>
    <property type="match status" value="1"/>
</dbReference>
<sequence length="131" mass="14959">MTLHLANHSVRKPLGVVENVLMKVNKVIILVDFMILDVDDDVEVPLILRHLFLNTSSVLIDAKGGKMMLRVGQEQVVFTLPDVMKHTLDHDDMLYFTDETDLIISDCVQEVLALNLLDEYLDKIEVKEVEE</sequence>
<dbReference type="GeneID" id="120278482"/>
<dbReference type="AlphaFoldDB" id="A0AB40CQ67"/>
<dbReference type="RefSeq" id="XP_039141208.1">
    <property type="nucleotide sequence ID" value="XM_039285274.1"/>
</dbReference>
<protein>
    <submittedName>
        <fullName evidence="2">Uncharacterized protein LOC120278482</fullName>
    </submittedName>
</protein>
<dbReference type="PANTHER" id="PTHR33067">
    <property type="entry name" value="RNA-DIRECTED DNA POLYMERASE-RELATED"/>
    <property type="match status" value="1"/>
</dbReference>